<accession>A0A3B0X241</accession>
<sequence>MSKIEDALNKKKDNANKALPKSNLSKSNLDKKSKIQESLEVTPDHKKKQNLVVSTEMSSVLVNRRSSVKEIAKMKQRNLIKSDDLAELKIINSSMDDIQLANTYRNLRTKLLQSSKGKNFIAMVTSVVQDIHSSNTLLNIATAFSLDEGKTSLLLDCNINNPQLDYMLNMEDSLGITNYLEDERINIETIVHESGIKRLRVIPAGTQRETAIEYFTSLRMKNLTASLLNRYSDRYIFIDSPPVIGSADTKILAELCDFVILVVPYGTASINRIRDAANAIGKDKLLGVIFSEIPKLPSSSTPQSS</sequence>
<proteinExistence type="predicted"/>
<reference evidence="4" key="1">
    <citation type="submission" date="2018-06" db="EMBL/GenBank/DDBJ databases">
        <authorList>
            <person name="Zhirakovskaya E."/>
        </authorList>
    </citation>
    <scope>NUCLEOTIDE SEQUENCE</scope>
</reference>
<dbReference type="InterPro" id="IPR050445">
    <property type="entry name" value="Bact_polysacc_biosynth/exp"/>
</dbReference>
<evidence type="ECO:0000313" key="4">
    <source>
        <dbReference type="EMBL" id="VAW57582.1"/>
    </source>
</evidence>
<protein>
    <submittedName>
        <fullName evidence="4">Uncharacterized protein</fullName>
    </submittedName>
</protein>
<evidence type="ECO:0000256" key="2">
    <source>
        <dbReference type="ARBA" id="ARBA00022840"/>
    </source>
</evidence>
<dbReference type="PANTHER" id="PTHR32309:SF13">
    <property type="entry name" value="FERRIC ENTEROBACTIN TRANSPORT PROTEIN FEPE"/>
    <property type="match status" value="1"/>
</dbReference>
<feature type="region of interest" description="Disordered" evidence="3">
    <location>
        <begin position="1"/>
        <end position="35"/>
    </location>
</feature>
<gene>
    <name evidence="4" type="ORF">MNBD_GAMMA07-1701</name>
</gene>
<dbReference type="InterPro" id="IPR027417">
    <property type="entry name" value="P-loop_NTPase"/>
</dbReference>
<dbReference type="GO" id="GO:0004713">
    <property type="term" value="F:protein tyrosine kinase activity"/>
    <property type="evidence" value="ECO:0007669"/>
    <property type="project" value="TreeGrafter"/>
</dbReference>
<keyword evidence="1" id="KW-0547">Nucleotide-binding</keyword>
<evidence type="ECO:0000256" key="3">
    <source>
        <dbReference type="SAM" id="MobiDB-lite"/>
    </source>
</evidence>
<organism evidence="4">
    <name type="scientific">hydrothermal vent metagenome</name>
    <dbReference type="NCBI Taxonomy" id="652676"/>
    <lineage>
        <taxon>unclassified sequences</taxon>
        <taxon>metagenomes</taxon>
        <taxon>ecological metagenomes</taxon>
    </lineage>
</organism>
<dbReference type="InterPro" id="IPR005702">
    <property type="entry name" value="Wzc-like_C"/>
</dbReference>
<dbReference type="PANTHER" id="PTHR32309">
    <property type="entry name" value="TYROSINE-PROTEIN KINASE"/>
    <property type="match status" value="1"/>
</dbReference>
<keyword evidence="2" id="KW-0067">ATP-binding</keyword>
<name>A0A3B0X241_9ZZZZ</name>
<dbReference type="EMBL" id="UOFF01000422">
    <property type="protein sequence ID" value="VAW57582.1"/>
    <property type="molecule type" value="Genomic_DNA"/>
</dbReference>
<dbReference type="GO" id="GO:0005886">
    <property type="term" value="C:plasma membrane"/>
    <property type="evidence" value="ECO:0007669"/>
    <property type="project" value="TreeGrafter"/>
</dbReference>
<dbReference type="SUPFAM" id="SSF52540">
    <property type="entry name" value="P-loop containing nucleoside triphosphate hydrolases"/>
    <property type="match status" value="1"/>
</dbReference>
<dbReference type="CDD" id="cd05387">
    <property type="entry name" value="BY-kinase"/>
    <property type="match status" value="1"/>
</dbReference>
<dbReference type="AlphaFoldDB" id="A0A3B0X241"/>
<feature type="compositionally biased region" description="Basic and acidic residues" evidence="3">
    <location>
        <begin position="1"/>
        <end position="15"/>
    </location>
</feature>
<evidence type="ECO:0000256" key="1">
    <source>
        <dbReference type="ARBA" id="ARBA00022741"/>
    </source>
</evidence>
<dbReference type="Gene3D" id="3.40.50.300">
    <property type="entry name" value="P-loop containing nucleotide triphosphate hydrolases"/>
    <property type="match status" value="1"/>
</dbReference>
<feature type="compositionally biased region" description="Low complexity" evidence="3">
    <location>
        <begin position="16"/>
        <end position="27"/>
    </location>
</feature>